<gene>
    <name evidence="1" type="ORF">KIPB_009171</name>
</gene>
<proteinExistence type="predicted"/>
<dbReference type="AlphaFoldDB" id="A0A9K3D1V9"/>
<comment type="caution">
    <text evidence="1">The sequence shown here is derived from an EMBL/GenBank/DDBJ whole genome shotgun (WGS) entry which is preliminary data.</text>
</comment>
<dbReference type="PANTHER" id="PTHR36983">
    <property type="entry name" value="DNAJ HOMOLOG SUBFAMILY C MEMBER 13"/>
    <property type="match status" value="1"/>
</dbReference>
<accession>A0A9K3D1V9</accession>
<dbReference type="InterPro" id="IPR044978">
    <property type="entry name" value="GRV2/DNAJC13"/>
</dbReference>
<dbReference type="OrthoDB" id="69656at2759"/>
<keyword evidence="2" id="KW-1185">Reference proteome</keyword>
<reference evidence="1 2" key="1">
    <citation type="journal article" date="2018" name="PLoS ONE">
        <title>The draft genome of Kipferlia bialata reveals reductive genome evolution in fornicate parasites.</title>
        <authorList>
            <person name="Tanifuji G."/>
            <person name="Takabayashi S."/>
            <person name="Kume K."/>
            <person name="Takagi M."/>
            <person name="Nakayama T."/>
            <person name="Kamikawa R."/>
            <person name="Inagaki Y."/>
            <person name="Hashimoto T."/>
        </authorList>
    </citation>
    <scope>NUCLEOTIDE SEQUENCE [LARGE SCALE GENOMIC DNA]</scope>
    <source>
        <strain evidence="1">NY0173</strain>
    </source>
</reference>
<name>A0A9K3D1V9_9EUKA</name>
<dbReference type="GO" id="GO:0007032">
    <property type="term" value="P:endosome organization"/>
    <property type="evidence" value="ECO:0007669"/>
    <property type="project" value="InterPro"/>
</dbReference>
<evidence type="ECO:0000313" key="1">
    <source>
        <dbReference type="EMBL" id="GIQ87181.1"/>
    </source>
</evidence>
<evidence type="ECO:0000313" key="2">
    <source>
        <dbReference type="Proteomes" id="UP000265618"/>
    </source>
</evidence>
<dbReference type="PANTHER" id="PTHR36983:SF2">
    <property type="entry name" value="DNAJ HOMOLOG SUBFAMILY C MEMBER 13"/>
    <property type="match status" value="1"/>
</dbReference>
<organism evidence="1 2">
    <name type="scientific">Kipferlia bialata</name>
    <dbReference type="NCBI Taxonomy" id="797122"/>
    <lineage>
        <taxon>Eukaryota</taxon>
        <taxon>Metamonada</taxon>
        <taxon>Carpediemonas-like organisms</taxon>
        <taxon>Kipferlia</taxon>
    </lineage>
</organism>
<dbReference type="EMBL" id="BDIP01003036">
    <property type="protein sequence ID" value="GIQ87181.1"/>
    <property type="molecule type" value="Genomic_DNA"/>
</dbReference>
<sequence>MKLDAPAAVARRLYDMLVMAQQRDETDKALLALNGLRLLTVAKPSELLPVLSDIVAYLGCILETEGAEVQGAVLAEPAHTHIPTNTEAETTKALRVLRIRLMWALTRGDVIRVFLSLLQQSFANEVTDESLSEESGNSLIAVAQALISTVPQIARQHFGAEFEHTLARLALSTRTRAAAISTLDRLALSTRTRAAAISTLDRLALSTRTRAAAISTLDRLCTERTKSVATLHQTGVFELLLDALLRGEDVDLCTGFLTKYQGAQRVERDGVLSPASPYLMHTLPQPLISLLETDGTDAFAERLTAPITSPELCWDESCRDLLQTSVRSHVSAFREELAEHPDTRYGDWCMTVYGKCPALSIVYPSLSSKLCIGGVYVELFLEEPATALKHPDKYVYF</sequence>
<dbReference type="GO" id="GO:0010008">
    <property type="term" value="C:endosome membrane"/>
    <property type="evidence" value="ECO:0007669"/>
    <property type="project" value="TreeGrafter"/>
</dbReference>
<dbReference type="GO" id="GO:0006898">
    <property type="term" value="P:receptor-mediated endocytosis"/>
    <property type="evidence" value="ECO:0007669"/>
    <property type="project" value="TreeGrafter"/>
</dbReference>
<protein>
    <submittedName>
        <fullName evidence="1">Uncharacterized protein</fullName>
    </submittedName>
</protein>
<dbReference type="Proteomes" id="UP000265618">
    <property type="component" value="Unassembled WGS sequence"/>
</dbReference>
<dbReference type="GO" id="GO:2000641">
    <property type="term" value="P:regulation of early endosome to late endosome transport"/>
    <property type="evidence" value="ECO:0007669"/>
    <property type="project" value="InterPro"/>
</dbReference>